<evidence type="ECO:0000313" key="3">
    <source>
        <dbReference type="EMBL" id="KNZ53264.1"/>
    </source>
</evidence>
<dbReference type="Proteomes" id="UP000037035">
    <property type="component" value="Unassembled WGS sequence"/>
</dbReference>
<feature type="region of interest" description="Disordered" evidence="1">
    <location>
        <begin position="78"/>
        <end position="102"/>
    </location>
</feature>
<gene>
    <name evidence="3" type="ORF">VP01_329g9</name>
</gene>
<keyword evidence="2" id="KW-0732">Signal</keyword>
<dbReference type="AlphaFoldDB" id="A0A0L6UXN6"/>
<dbReference type="PANTHER" id="PTHR35567">
    <property type="entry name" value="MALATE DEHYDROGENASE (AFU_ORTHOLOGUE AFUA_2G13800)"/>
    <property type="match status" value="1"/>
</dbReference>
<evidence type="ECO:0000256" key="2">
    <source>
        <dbReference type="SAM" id="SignalP"/>
    </source>
</evidence>
<evidence type="ECO:0000256" key="1">
    <source>
        <dbReference type="SAM" id="MobiDB-lite"/>
    </source>
</evidence>
<keyword evidence="4" id="KW-1185">Reference proteome</keyword>
<dbReference type="InterPro" id="IPR021851">
    <property type="entry name" value="DUF3455"/>
</dbReference>
<sequence length="193" mass="21090">MLHHLRLIVSVSSIGTLVLAQTITFNLPLPRNSALRIPANEKLKFLTVGTGVQLYKCNSSALVWTNFAAEATLLDASQDKDPESLPERLMKGGSNTATRPMGRHFFTKDAKPVPVFEINGQQIMEAKVASTKSPGKPERNINWLQLRTISGSFAKSVFRTATRGGQLSGKCTSADVKQPPKQVKYAALVSFLH</sequence>
<dbReference type="OrthoDB" id="2497015at2759"/>
<dbReference type="EMBL" id="LAVV01008279">
    <property type="protein sequence ID" value="KNZ53264.1"/>
    <property type="molecule type" value="Genomic_DNA"/>
</dbReference>
<accession>A0A0L6UXN6</accession>
<organism evidence="3 4">
    <name type="scientific">Puccinia sorghi</name>
    <dbReference type="NCBI Taxonomy" id="27349"/>
    <lineage>
        <taxon>Eukaryota</taxon>
        <taxon>Fungi</taxon>
        <taxon>Dikarya</taxon>
        <taxon>Basidiomycota</taxon>
        <taxon>Pucciniomycotina</taxon>
        <taxon>Pucciniomycetes</taxon>
        <taxon>Pucciniales</taxon>
        <taxon>Pucciniaceae</taxon>
        <taxon>Puccinia</taxon>
    </lineage>
</organism>
<feature type="chain" id="PRO_5005567939" evidence="2">
    <location>
        <begin position="21"/>
        <end position="193"/>
    </location>
</feature>
<evidence type="ECO:0000313" key="4">
    <source>
        <dbReference type="Proteomes" id="UP000037035"/>
    </source>
</evidence>
<protein>
    <submittedName>
        <fullName evidence="3">Uncharacterized protein</fullName>
    </submittedName>
</protein>
<proteinExistence type="predicted"/>
<dbReference type="VEuPathDB" id="FungiDB:VP01_329g9"/>
<comment type="caution">
    <text evidence="3">The sequence shown here is derived from an EMBL/GenBank/DDBJ whole genome shotgun (WGS) entry which is preliminary data.</text>
</comment>
<dbReference type="Pfam" id="PF11937">
    <property type="entry name" value="DUF3455"/>
    <property type="match status" value="1"/>
</dbReference>
<dbReference type="PANTHER" id="PTHR35567:SF1">
    <property type="entry name" value="CONSERVED FUNGAL PROTEIN (AFU_ORTHOLOGUE AFUA_1G14230)"/>
    <property type="match status" value="1"/>
</dbReference>
<reference evidence="3 4" key="1">
    <citation type="submission" date="2015-08" db="EMBL/GenBank/DDBJ databases">
        <title>Next Generation Sequencing and Analysis of the Genome of Puccinia sorghi L Schw, the Causal Agent of Maize Common Rust.</title>
        <authorList>
            <person name="Rochi L."/>
            <person name="Burguener G."/>
            <person name="Darino M."/>
            <person name="Turjanski A."/>
            <person name="Kreff E."/>
            <person name="Dieguez M.J."/>
            <person name="Sacco F."/>
        </authorList>
    </citation>
    <scope>NUCLEOTIDE SEQUENCE [LARGE SCALE GENOMIC DNA]</scope>
    <source>
        <strain evidence="3 4">RO10H11247</strain>
    </source>
</reference>
<name>A0A0L6UXN6_9BASI</name>
<feature type="signal peptide" evidence="2">
    <location>
        <begin position="1"/>
        <end position="20"/>
    </location>
</feature>
<feature type="compositionally biased region" description="Basic and acidic residues" evidence="1">
    <location>
        <begin position="78"/>
        <end position="90"/>
    </location>
</feature>